<dbReference type="Gene3D" id="3.30.830.10">
    <property type="entry name" value="Metalloenzyme, LuxS/M16 peptidase-like"/>
    <property type="match status" value="1"/>
</dbReference>
<name>W7YAM0_9BACT</name>
<gene>
    <name evidence="3" type="ORF">JCM21142_104151</name>
</gene>
<keyword evidence="3" id="KW-0378">Hydrolase</keyword>
<evidence type="ECO:0000313" key="3">
    <source>
        <dbReference type="EMBL" id="GAF05417.1"/>
    </source>
</evidence>
<dbReference type="InterPro" id="IPR011249">
    <property type="entry name" value="Metalloenz_LuxS/M16"/>
</dbReference>
<dbReference type="SUPFAM" id="SSF63411">
    <property type="entry name" value="LuxS/MPP-like metallohydrolase"/>
    <property type="match status" value="1"/>
</dbReference>
<dbReference type="GO" id="GO:0006508">
    <property type="term" value="P:proteolysis"/>
    <property type="evidence" value="ECO:0007669"/>
    <property type="project" value="UniProtKB-KW"/>
</dbReference>
<keyword evidence="1" id="KW-0732">Signal</keyword>
<dbReference type="EMBL" id="BAMD01000085">
    <property type="protein sequence ID" value="GAF05417.1"/>
    <property type="molecule type" value="Genomic_DNA"/>
</dbReference>
<dbReference type="Pfam" id="PF00675">
    <property type="entry name" value="Peptidase_M16"/>
    <property type="match status" value="1"/>
</dbReference>
<dbReference type="OrthoDB" id="9811314at2"/>
<comment type="caution">
    <text evidence="3">The sequence shown here is derived from an EMBL/GenBank/DDBJ whole genome shotgun (WGS) entry which is preliminary data.</text>
</comment>
<keyword evidence="4" id="KW-1185">Reference proteome</keyword>
<dbReference type="RefSeq" id="WP_027473230.1">
    <property type="nucleotide sequence ID" value="NZ_BAMD01000085.1"/>
</dbReference>
<evidence type="ECO:0000259" key="2">
    <source>
        <dbReference type="Pfam" id="PF00675"/>
    </source>
</evidence>
<dbReference type="InterPro" id="IPR011765">
    <property type="entry name" value="Pept_M16_N"/>
</dbReference>
<dbReference type="GO" id="GO:0008233">
    <property type="term" value="F:peptidase activity"/>
    <property type="evidence" value="ECO:0007669"/>
    <property type="project" value="UniProtKB-KW"/>
</dbReference>
<accession>W7YAM0</accession>
<proteinExistence type="predicted"/>
<dbReference type="AlphaFoldDB" id="W7YAM0"/>
<protein>
    <submittedName>
        <fullName evidence="3">Protease3</fullName>
    </submittedName>
</protein>
<dbReference type="Proteomes" id="UP000019402">
    <property type="component" value="Unassembled WGS sequence"/>
</dbReference>
<dbReference type="eggNOG" id="COG0612">
    <property type="taxonomic scope" value="Bacteria"/>
</dbReference>
<dbReference type="GO" id="GO:0046872">
    <property type="term" value="F:metal ion binding"/>
    <property type="evidence" value="ECO:0007669"/>
    <property type="project" value="InterPro"/>
</dbReference>
<sequence length="136" mass="15445">MLKIAQIFLLSLCGIILTAQEFPDALKVQKYTLSNGFTVYLNEDHSTSSVRGMVAVKGGSKRDPEDATGIAHYFEHIMFKGTDKMGTVNYKEEKVYLDSIALEYNKLGGNYRQRRARSYSAKNKRTFPKSIRLCYS</sequence>
<feature type="domain" description="Peptidase M16 N-terminal" evidence="2">
    <location>
        <begin position="39"/>
        <end position="87"/>
    </location>
</feature>
<organism evidence="3 4">
    <name type="scientific">Saccharicrinis fermentans DSM 9555 = JCM 21142</name>
    <dbReference type="NCBI Taxonomy" id="869213"/>
    <lineage>
        <taxon>Bacteria</taxon>
        <taxon>Pseudomonadati</taxon>
        <taxon>Bacteroidota</taxon>
        <taxon>Bacteroidia</taxon>
        <taxon>Marinilabiliales</taxon>
        <taxon>Marinilabiliaceae</taxon>
        <taxon>Saccharicrinis</taxon>
    </lineage>
</organism>
<evidence type="ECO:0000313" key="4">
    <source>
        <dbReference type="Proteomes" id="UP000019402"/>
    </source>
</evidence>
<evidence type="ECO:0000256" key="1">
    <source>
        <dbReference type="SAM" id="SignalP"/>
    </source>
</evidence>
<dbReference type="STRING" id="869213.GCA_000517085_03905"/>
<keyword evidence="3" id="KW-0645">Protease</keyword>
<feature type="signal peptide" evidence="1">
    <location>
        <begin position="1"/>
        <end position="19"/>
    </location>
</feature>
<reference evidence="3 4" key="1">
    <citation type="journal article" date="2014" name="Genome Announc.">
        <title>Draft Genome Sequence of Cytophaga fermentans JCM 21142T, a Facultative Anaerobe Isolated from Marine Mud.</title>
        <authorList>
            <person name="Starns D."/>
            <person name="Oshima K."/>
            <person name="Suda W."/>
            <person name="Iino T."/>
            <person name="Yuki M."/>
            <person name="Inoue J."/>
            <person name="Kitamura K."/>
            <person name="Iida T."/>
            <person name="Darby A."/>
            <person name="Hattori M."/>
            <person name="Ohkuma M."/>
        </authorList>
    </citation>
    <scope>NUCLEOTIDE SEQUENCE [LARGE SCALE GENOMIC DNA]</scope>
    <source>
        <strain evidence="3 4">JCM 21142</strain>
    </source>
</reference>
<feature type="chain" id="PRO_5004904069" evidence="1">
    <location>
        <begin position="20"/>
        <end position="136"/>
    </location>
</feature>